<name>A0AAD6Z4A7_9AGAR</name>
<dbReference type="AlphaFoldDB" id="A0AAD6Z4A7"/>
<dbReference type="Proteomes" id="UP001218218">
    <property type="component" value="Unassembled WGS sequence"/>
</dbReference>
<keyword evidence="1" id="KW-1133">Transmembrane helix</keyword>
<protein>
    <submittedName>
        <fullName evidence="2">Uncharacterized protein</fullName>
    </submittedName>
</protein>
<accession>A0AAD6Z4A7</accession>
<feature type="transmembrane region" description="Helical" evidence="1">
    <location>
        <begin position="178"/>
        <end position="200"/>
    </location>
</feature>
<feature type="transmembrane region" description="Helical" evidence="1">
    <location>
        <begin position="126"/>
        <end position="148"/>
    </location>
</feature>
<evidence type="ECO:0000256" key="1">
    <source>
        <dbReference type="SAM" id="Phobius"/>
    </source>
</evidence>
<feature type="transmembrane region" description="Helical" evidence="1">
    <location>
        <begin position="21"/>
        <end position="42"/>
    </location>
</feature>
<feature type="transmembrane region" description="Helical" evidence="1">
    <location>
        <begin position="255"/>
        <end position="275"/>
    </location>
</feature>
<feature type="transmembrane region" description="Helical" evidence="1">
    <location>
        <begin position="91"/>
        <end position="114"/>
    </location>
</feature>
<keyword evidence="1" id="KW-0812">Transmembrane</keyword>
<evidence type="ECO:0000313" key="3">
    <source>
        <dbReference type="Proteomes" id="UP001218218"/>
    </source>
</evidence>
<evidence type="ECO:0000313" key="2">
    <source>
        <dbReference type="EMBL" id="KAJ7306214.1"/>
    </source>
</evidence>
<comment type="caution">
    <text evidence="2">The sequence shown here is derived from an EMBL/GenBank/DDBJ whole genome shotgun (WGS) entry which is preliminary data.</text>
</comment>
<reference evidence="2" key="1">
    <citation type="submission" date="2023-03" db="EMBL/GenBank/DDBJ databases">
        <title>Massive genome expansion in bonnet fungi (Mycena s.s.) driven by repeated elements and novel gene families across ecological guilds.</title>
        <authorList>
            <consortium name="Lawrence Berkeley National Laboratory"/>
            <person name="Harder C.B."/>
            <person name="Miyauchi S."/>
            <person name="Viragh M."/>
            <person name="Kuo A."/>
            <person name="Thoen E."/>
            <person name="Andreopoulos B."/>
            <person name="Lu D."/>
            <person name="Skrede I."/>
            <person name="Drula E."/>
            <person name="Henrissat B."/>
            <person name="Morin E."/>
            <person name="Kohler A."/>
            <person name="Barry K."/>
            <person name="LaButti K."/>
            <person name="Morin E."/>
            <person name="Salamov A."/>
            <person name="Lipzen A."/>
            <person name="Mereny Z."/>
            <person name="Hegedus B."/>
            <person name="Baldrian P."/>
            <person name="Stursova M."/>
            <person name="Weitz H."/>
            <person name="Taylor A."/>
            <person name="Grigoriev I.V."/>
            <person name="Nagy L.G."/>
            <person name="Martin F."/>
            <person name="Kauserud H."/>
        </authorList>
    </citation>
    <scope>NUCLEOTIDE SEQUENCE</scope>
    <source>
        <strain evidence="2">CBHHK002</strain>
    </source>
</reference>
<dbReference type="EMBL" id="JARIHO010000094">
    <property type="protein sequence ID" value="KAJ7306214.1"/>
    <property type="molecule type" value="Genomic_DNA"/>
</dbReference>
<sequence>MNRTDAVVGIAGHPGATIANIVAFDMFAFLGLFWLAAVLLTAAVSPAIHRSKAWFAHLGAWAAFSLSYVLIIGRQTGPSPPHTLCLLQAGLIYACPVLVGVAGLCFLVDIYLGISAMLFEKQIHPGWSIFLAAFPYMFATCVFIRVLLFVEDPTTVQRHTSHFYCHITNTINARICGILVLISGGCLLCLEAWIVAMLYMNKKSVRNLSKSQTDSRYGLPIFVRFGAFTILYCFGAGIGGFTVAVGKVTFNSWSVMLPTGSILAALVFGTQMDILKVWMFWRKNPTDDGVSSLEIHCQGCDCFLPSVWYERHVYPTRVSFDLESPRCKSIRCSRQPKLEMAQWVHTDWQFPFGHPI</sequence>
<feature type="transmembrane region" description="Helical" evidence="1">
    <location>
        <begin position="54"/>
        <end position="71"/>
    </location>
</feature>
<organism evidence="2 3">
    <name type="scientific">Mycena albidolilacea</name>
    <dbReference type="NCBI Taxonomy" id="1033008"/>
    <lineage>
        <taxon>Eukaryota</taxon>
        <taxon>Fungi</taxon>
        <taxon>Dikarya</taxon>
        <taxon>Basidiomycota</taxon>
        <taxon>Agaricomycotina</taxon>
        <taxon>Agaricomycetes</taxon>
        <taxon>Agaricomycetidae</taxon>
        <taxon>Agaricales</taxon>
        <taxon>Marasmiineae</taxon>
        <taxon>Mycenaceae</taxon>
        <taxon>Mycena</taxon>
    </lineage>
</organism>
<proteinExistence type="predicted"/>
<feature type="transmembrane region" description="Helical" evidence="1">
    <location>
        <begin position="221"/>
        <end position="243"/>
    </location>
</feature>
<keyword evidence="1" id="KW-0472">Membrane</keyword>
<keyword evidence="3" id="KW-1185">Reference proteome</keyword>
<gene>
    <name evidence="2" type="ORF">DFH08DRAFT_902391</name>
</gene>